<dbReference type="EMBL" id="CP000552">
    <property type="protein sequence ID" value="ABM71376.1"/>
    <property type="molecule type" value="Genomic_DNA"/>
</dbReference>
<proteinExistence type="predicted"/>
<dbReference type="eggNOG" id="COG1214">
    <property type="taxonomic scope" value="Bacteria"/>
</dbReference>
<protein>
    <submittedName>
        <fullName evidence="1">Putative molecular chaperone</fullName>
    </submittedName>
</protein>
<dbReference type="SUPFAM" id="SSF53067">
    <property type="entry name" value="Actin-like ATPase domain"/>
    <property type="match status" value="1"/>
</dbReference>
<dbReference type="OrthoDB" id="9784166at2"/>
<dbReference type="AlphaFoldDB" id="A2BUB5"/>
<accession>A2BUB5</accession>
<dbReference type="Gene3D" id="3.30.420.40">
    <property type="match status" value="1"/>
</dbReference>
<sequence length="216" mass="24962">MPYDKKNFNKLTLAIHSTDNSFAFAYRENNQSISDNFFTKKFEKDLCNNLIVDFSNFITKENLKRIDKISVSTGPSNFNASRQIIVLARTLAQQINCSIDSFSSFELMAKRIALKNNINSNKNSFWIFKKLKRRGYIAGKYQICISEKTNNKISIKEKIIPKIFEELINIDSSYQAEYSDIEDLKELLNLSDNNVQNSKSSTWKKVLPLYPLSPIN</sequence>
<dbReference type="Proteomes" id="UP000001589">
    <property type="component" value="Chromosome"/>
</dbReference>
<dbReference type="HOGENOM" id="CLU_099872_0_0_3"/>
<name>A2BUB5_PROM5</name>
<dbReference type="STRING" id="167542.P9515_01671"/>
<evidence type="ECO:0000313" key="2">
    <source>
        <dbReference type="Proteomes" id="UP000001589"/>
    </source>
</evidence>
<evidence type="ECO:0000313" key="1">
    <source>
        <dbReference type="EMBL" id="ABM71376.1"/>
    </source>
</evidence>
<dbReference type="KEGG" id="pmc:P9515_01671"/>
<dbReference type="GeneID" id="60201789"/>
<gene>
    <name evidence="1" type="ordered locus">P9515_01671</name>
</gene>
<reference evidence="1 2" key="1">
    <citation type="journal article" date="2007" name="PLoS Genet.">
        <title>Patterns and implications of gene gain and loss in the evolution of Prochlorococcus.</title>
        <authorList>
            <person name="Kettler G.C."/>
            <person name="Martiny A.C."/>
            <person name="Huang K."/>
            <person name="Zucker J."/>
            <person name="Coleman M.L."/>
            <person name="Rodrigue S."/>
            <person name="Chen F."/>
            <person name="Lapidus A."/>
            <person name="Ferriera S."/>
            <person name="Johnson J."/>
            <person name="Steglich C."/>
            <person name="Church G.M."/>
            <person name="Richardson P."/>
            <person name="Chisholm S.W."/>
        </authorList>
    </citation>
    <scope>NUCLEOTIDE SEQUENCE [LARGE SCALE GENOMIC DNA]</scope>
    <source>
        <strain evidence="1 2">MIT 9515</strain>
    </source>
</reference>
<organism evidence="1 2">
    <name type="scientific">Prochlorococcus marinus (strain MIT 9515)</name>
    <dbReference type="NCBI Taxonomy" id="167542"/>
    <lineage>
        <taxon>Bacteria</taxon>
        <taxon>Bacillati</taxon>
        <taxon>Cyanobacteriota</taxon>
        <taxon>Cyanophyceae</taxon>
        <taxon>Synechococcales</taxon>
        <taxon>Prochlorococcaceae</taxon>
        <taxon>Prochlorococcus</taxon>
    </lineage>
</organism>
<dbReference type="RefSeq" id="WP_011819490.1">
    <property type="nucleotide sequence ID" value="NC_008817.1"/>
</dbReference>
<dbReference type="InterPro" id="IPR043129">
    <property type="entry name" value="ATPase_NBD"/>
</dbReference>